<comment type="caution">
    <text evidence="2">The sequence shown here is derived from an EMBL/GenBank/DDBJ whole genome shotgun (WGS) entry which is preliminary data.</text>
</comment>
<dbReference type="InterPro" id="IPR052043">
    <property type="entry name" value="PolySaccharide_Degr_Enz"/>
</dbReference>
<dbReference type="RefSeq" id="WP_171689188.1">
    <property type="nucleotide sequence ID" value="NZ_WHOC01000045.1"/>
</dbReference>
<dbReference type="InterPro" id="IPR010905">
    <property type="entry name" value="Glyco_hydro_88"/>
</dbReference>
<evidence type="ECO:0000313" key="3">
    <source>
        <dbReference type="Proteomes" id="UP000658690"/>
    </source>
</evidence>
<gene>
    <name evidence="2" type="ORF">GC102_08870</name>
</gene>
<sequence length="337" mass="37872">MNEFLEKVAQTTMRMDFNVDKKGDWDWGAGVALYGLRKVYETTGSQEIYNFIKTFIDSNMANSQKISYNINTTAPLLSVLLLYRETGEHHYLDFAEKFASWLMKEAPRLSNGALEHTVINDKFAGEMWVDTVFMAGVFLTELGQMVNKAAYIEEGLLQARLHIECLQTGDNGLLYHGYSLSGNYHLSGCLWARGNSWVTISIPEIFATLSGYEKEKSWFFERIHLQVEALAAVQKDNGMWSTILDDASSYEETSATAGFVYGISKSVRMGYLDKKYLLCAEKGYQAVLRHISEEGTVQGVSAGTGIQKSILEYNTIPRQSIMPWGQGIALLMLCQEA</sequence>
<name>A0ABX1Z0E4_9BACL</name>
<dbReference type="Proteomes" id="UP000658690">
    <property type="component" value="Unassembled WGS sequence"/>
</dbReference>
<dbReference type="Pfam" id="PF07470">
    <property type="entry name" value="Glyco_hydro_88"/>
    <property type="match status" value="1"/>
</dbReference>
<reference evidence="2 3" key="1">
    <citation type="submission" date="2019-10" db="EMBL/GenBank/DDBJ databases">
        <title>Description of Paenibacillus choica sp. nov.</title>
        <authorList>
            <person name="Carlier A."/>
            <person name="Qi S."/>
        </authorList>
    </citation>
    <scope>NUCLEOTIDE SEQUENCE [LARGE SCALE GENOMIC DNA]</scope>
    <source>
        <strain evidence="2 3">LMG 31460</strain>
    </source>
</reference>
<dbReference type="Gene3D" id="1.50.10.10">
    <property type="match status" value="1"/>
</dbReference>
<dbReference type="InterPro" id="IPR008928">
    <property type="entry name" value="6-hairpin_glycosidase_sf"/>
</dbReference>
<dbReference type="PANTHER" id="PTHR33886">
    <property type="entry name" value="UNSATURATED RHAMNOGALACTURONAN HYDROLASE (EUROFUNG)"/>
    <property type="match status" value="1"/>
</dbReference>
<dbReference type="PANTHER" id="PTHR33886:SF8">
    <property type="entry name" value="UNSATURATED RHAMNOGALACTURONAN HYDROLASE (EUROFUNG)"/>
    <property type="match status" value="1"/>
</dbReference>
<accession>A0ABX1Z0E4</accession>
<dbReference type="SUPFAM" id="SSF48208">
    <property type="entry name" value="Six-hairpin glycosidases"/>
    <property type="match status" value="1"/>
</dbReference>
<dbReference type="EMBL" id="WHOC01000045">
    <property type="protein sequence ID" value="NOU85884.1"/>
    <property type="molecule type" value="Genomic_DNA"/>
</dbReference>
<protein>
    <submittedName>
        <fullName evidence="2">Glycoside hydrolase family 105 protein</fullName>
    </submittedName>
</protein>
<proteinExistence type="predicted"/>
<dbReference type="InterPro" id="IPR012341">
    <property type="entry name" value="6hp_glycosidase-like_sf"/>
</dbReference>
<organism evidence="2 3">
    <name type="scientific">Paenibacillus germinis</name>
    <dbReference type="NCBI Taxonomy" id="2654979"/>
    <lineage>
        <taxon>Bacteria</taxon>
        <taxon>Bacillati</taxon>
        <taxon>Bacillota</taxon>
        <taxon>Bacilli</taxon>
        <taxon>Bacillales</taxon>
        <taxon>Paenibacillaceae</taxon>
        <taxon>Paenibacillus</taxon>
    </lineage>
</organism>
<evidence type="ECO:0000313" key="2">
    <source>
        <dbReference type="EMBL" id="NOU85884.1"/>
    </source>
</evidence>
<keyword evidence="1 2" id="KW-0378">Hydrolase</keyword>
<evidence type="ECO:0000256" key="1">
    <source>
        <dbReference type="ARBA" id="ARBA00022801"/>
    </source>
</evidence>
<dbReference type="GO" id="GO:0016787">
    <property type="term" value="F:hydrolase activity"/>
    <property type="evidence" value="ECO:0007669"/>
    <property type="project" value="UniProtKB-KW"/>
</dbReference>
<keyword evidence="3" id="KW-1185">Reference proteome</keyword>